<proteinExistence type="predicted"/>
<evidence type="ECO:0000256" key="2">
    <source>
        <dbReference type="SAM" id="Phobius"/>
    </source>
</evidence>
<protein>
    <submittedName>
        <fullName evidence="3">Uncharacterized protein</fullName>
    </submittedName>
</protein>
<feature type="region of interest" description="Disordered" evidence="1">
    <location>
        <begin position="1"/>
        <end position="69"/>
    </location>
</feature>
<gene>
    <name evidence="3" type="ORF">Z519_09465</name>
</gene>
<feature type="compositionally biased region" description="Polar residues" evidence="1">
    <location>
        <begin position="1"/>
        <end position="11"/>
    </location>
</feature>
<feature type="transmembrane region" description="Helical" evidence="2">
    <location>
        <begin position="180"/>
        <end position="205"/>
    </location>
</feature>
<keyword evidence="2" id="KW-0472">Membrane</keyword>
<feature type="transmembrane region" description="Helical" evidence="2">
    <location>
        <begin position="295"/>
        <end position="316"/>
    </location>
</feature>
<dbReference type="Proteomes" id="UP000053789">
    <property type="component" value="Unassembled WGS sequence"/>
</dbReference>
<sequence length="435" mass="46991">MDENRINSPPTSGVVEGPIQLFASPSREDVGSTTRQVESGRGSGEEVSSVGVSVLTAEGGPDNGAGTTTSAETTVAANLARSNAPDIENVPGGTAASRQSSPPPTERLQSTSVSNRTWKSWKIRPPCLSLLLSLNAAFVITILSLDSISKSNHGFVGLGDAPGFLARDPSLEQAIWAQGIFYTALPAFIMTLFQTSWHAAVAAFAKRQPYVDLKAGGPARQRSCWIWQQVYRLSSHKSSTSALVPHTIIESAQAMFTTMYSIFANQYLLQPTDAPTTTVGTTFVQPTRLIVVSPIAYIIVSILLIVALLNMAVFVYERQDSILDEEPVGLLGAASILHGSKDIEAAVRETKKAPTYENRVVLTALDDPSKQFNGYIWTYKQGKLVRDLASSSRNQNLSSSYVMENLPQEEGQRTGMRLRDINAQPGSNNTQLARD</sequence>
<accession>A0A0D2HH09</accession>
<dbReference type="HOGENOM" id="CLU_630046_0_0_1"/>
<feature type="compositionally biased region" description="Low complexity" evidence="1">
    <location>
        <begin position="37"/>
        <end position="54"/>
    </location>
</feature>
<dbReference type="AlphaFoldDB" id="A0A0D2HH09"/>
<keyword evidence="4" id="KW-1185">Reference proteome</keyword>
<organism evidence="3 4">
    <name type="scientific">Cladophialophora bantiana (strain ATCC 10958 / CBS 173.52 / CDC B-1940 / NIH 8579)</name>
    <name type="common">Xylohypha bantiana</name>
    <dbReference type="NCBI Taxonomy" id="1442370"/>
    <lineage>
        <taxon>Eukaryota</taxon>
        <taxon>Fungi</taxon>
        <taxon>Dikarya</taxon>
        <taxon>Ascomycota</taxon>
        <taxon>Pezizomycotina</taxon>
        <taxon>Eurotiomycetes</taxon>
        <taxon>Chaetothyriomycetidae</taxon>
        <taxon>Chaetothyriales</taxon>
        <taxon>Herpotrichiellaceae</taxon>
        <taxon>Cladophialophora</taxon>
    </lineage>
</organism>
<evidence type="ECO:0000313" key="3">
    <source>
        <dbReference type="EMBL" id="KIW90035.1"/>
    </source>
</evidence>
<dbReference type="GeneID" id="27702393"/>
<dbReference type="EMBL" id="KN846994">
    <property type="protein sequence ID" value="KIW90035.1"/>
    <property type="molecule type" value="Genomic_DNA"/>
</dbReference>
<evidence type="ECO:0000313" key="4">
    <source>
        <dbReference type="Proteomes" id="UP000053789"/>
    </source>
</evidence>
<name>A0A0D2HH09_CLAB1</name>
<keyword evidence="2" id="KW-0812">Transmembrane</keyword>
<dbReference type="OrthoDB" id="3522351at2759"/>
<dbReference type="RefSeq" id="XP_016616704.1">
    <property type="nucleotide sequence ID" value="XM_016767188.1"/>
</dbReference>
<evidence type="ECO:0000256" key="1">
    <source>
        <dbReference type="SAM" id="MobiDB-lite"/>
    </source>
</evidence>
<feature type="transmembrane region" description="Helical" evidence="2">
    <location>
        <begin position="126"/>
        <end position="145"/>
    </location>
</feature>
<reference evidence="3" key="1">
    <citation type="submission" date="2015-01" db="EMBL/GenBank/DDBJ databases">
        <title>The Genome Sequence of Cladophialophora bantiana CBS 173.52.</title>
        <authorList>
            <consortium name="The Broad Institute Genomics Platform"/>
            <person name="Cuomo C."/>
            <person name="de Hoog S."/>
            <person name="Gorbushina A."/>
            <person name="Stielow B."/>
            <person name="Teixiera M."/>
            <person name="Abouelleil A."/>
            <person name="Chapman S.B."/>
            <person name="Priest M."/>
            <person name="Young S.K."/>
            <person name="Wortman J."/>
            <person name="Nusbaum C."/>
            <person name="Birren B."/>
        </authorList>
    </citation>
    <scope>NUCLEOTIDE SEQUENCE [LARGE SCALE GENOMIC DNA]</scope>
    <source>
        <strain evidence="3">CBS 173.52</strain>
    </source>
</reference>
<feature type="region of interest" description="Disordered" evidence="1">
    <location>
        <begin position="81"/>
        <end position="115"/>
    </location>
</feature>
<keyword evidence="2" id="KW-1133">Transmembrane helix</keyword>
<dbReference type="VEuPathDB" id="FungiDB:Z519_09465"/>